<dbReference type="InterPro" id="IPR017452">
    <property type="entry name" value="GPCR_Rhodpsn_7TM"/>
</dbReference>
<dbReference type="Gene3D" id="1.20.1070.10">
    <property type="entry name" value="Rhodopsin 7-helix transmembrane proteins"/>
    <property type="match status" value="2"/>
</dbReference>
<evidence type="ECO:0000256" key="3">
    <source>
        <dbReference type="ARBA" id="ARBA00022692"/>
    </source>
</evidence>
<feature type="transmembrane region" description="Helical" evidence="9">
    <location>
        <begin position="38"/>
        <end position="60"/>
    </location>
</feature>
<keyword evidence="12" id="KW-1185">Reference proteome</keyword>
<evidence type="ECO:0000256" key="7">
    <source>
        <dbReference type="RuleBase" id="RU000688"/>
    </source>
</evidence>
<dbReference type="InterPro" id="IPR000276">
    <property type="entry name" value="GPCR_Rhodpsn"/>
</dbReference>
<comment type="similarity">
    <text evidence="7">Belongs to the G-protein coupled receptor 1 family.</text>
</comment>
<feature type="transmembrane region" description="Helical" evidence="9">
    <location>
        <begin position="418"/>
        <end position="437"/>
    </location>
</feature>
<feature type="transmembrane region" description="Helical" evidence="9">
    <location>
        <begin position="378"/>
        <end position="398"/>
    </location>
</feature>
<proteinExistence type="inferred from homology"/>
<dbReference type="Pfam" id="PF00001">
    <property type="entry name" value="7tm_1"/>
    <property type="match status" value="1"/>
</dbReference>
<feature type="transmembrane region" description="Helical" evidence="9">
    <location>
        <begin position="72"/>
        <end position="95"/>
    </location>
</feature>
<comment type="caution">
    <text evidence="11">The sequence shown here is derived from an EMBL/GenBank/DDBJ whole genome shotgun (WGS) entry which is preliminary data.</text>
</comment>
<dbReference type="SUPFAM" id="SSF81321">
    <property type="entry name" value="Family A G protein-coupled receptor-like"/>
    <property type="match status" value="1"/>
</dbReference>
<keyword evidence="2" id="KW-1003">Cell membrane</keyword>
<accession>A0A9Q1CMJ0</accession>
<dbReference type="GO" id="GO:0042277">
    <property type="term" value="F:peptide binding"/>
    <property type="evidence" value="ECO:0007669"/>
    <property type="project" value="TreeGrafter"/>
</dbReference>
<dbReference type="SMART" id="SM01381">
    <property type="entry name" value="7TM_GPCR_Srsx"/>
    <property type="match status" value="1"/>
</dbReference>
<feature type="domain" description="G-protein coupled receptors family 1 profile" evidence="10">
    <location>
        <begin position="15"/>
        <end position="434"/>
    </location>
</feature>
<dbReference type="PRINTS" id="PR00237">
    <property type="entry name" value="GPCRRHODOPSN"/>
</dbReference>
<evidence type="ECO:0000256" key="6">
    <source>
        <dbReference type="ARBA" id="ARBA00023170"/>
    </source>
</evidence>
<dbReference type="GO" id="GO:0032870">
    <property type="term" value="P:cellular response to hormone stimulus"/>
    <property type="evidence" value="ECO:0007669"/>
    <property type="project" value="TreeGrafter"/>
</dbReference>
<dbReference type="AlphaFoldDB" id="A0A9Q1CMJ0"/>
<evidence type="ECO:0000256" key="2">
    <source>
        <dbReference type="ARBA" id="ARBA00022475"/>
    </source>
</evidence>
<dbReference type="PANTHER" id="PTHR24241">
    <property type="entry name" value="NEUROPEPTIDE RECEPTOR-RELATED G-PROTEIN COUPLED RECEPTOR"/>
    <property type="match status" value="1"/>
</dbReference>
<dbReference type="OrthoDB" id="5963140at2759"/>
<evidence type="ECO:0000256" key="9">
    <source>
        <dbReference type="SAM" id="Phobius"/>
    </source>
</evidence>
<keyword evidence="3 7" id="KW-0812">Transmembrane</keyword>
<protein>
    <submittedName>
        <fullName evidence="11">Histamine H1 receptor</fullName>
    </submittedName>
</protein>
<feature type="transmembrane region" description="Helical" evidence="9">
    <location>
        <begin position="116"/>
        <end position="137"/>
    </location>
</feature>
<feature type="compositionally biased region" description="Polar residues" evidence="8">
    <location>
        <begin position="215"/>
        <end position="231"/>
    </location>
</feature>
<evidence type="ECO:0000256" key="8">
    <source>
        <dbReference type="SAM" id="MobiDB-lite"/>
    </source>
</evidence>
<dbReference type="EMBL" id="JAIZAY010000002">
    <property type="protein sequence ID" value="KAJ8047665.1"/>
    <property type="molecule type" value="Genomic_DNA"/>
</dbReference>
<keyword evidence="7" id="KW-0807">Transducer</keyword>
<evidence type="ECO:0000256" key="4">
    <source>
        <dbReference type="ARBA" id="ARBA00022989"/>
    </source>
</evidence>
<sequence length="474" mass="54558">MVYLMAITGVLTLIGNTVIILVYILYRDVRKSPSNIYIVNLAIADICVGVFVMLYYPFFYFVGPRKLTTVKVITIAIVHHWFVNMSVFLVIFMCVDRYQMVSNILRYRRKQTCERVVRIVIIGWTVCLVYSITINVLRYVTEDKITSDNGGFCTPSIWESYGKYTGWVTVLSFFVAFCIPLSLMVFFNAAVFRKLRLHSHWQEKLDPSDDETGQRDSYNVKNDQNGNSNTKDYLGSETPDAGETEYIKRNTSSSNEVDGKTENGIAVEGIINHGFDLCDEKTVDQNPDQIEGSSKIDEKTKEISSQTELALSAEKLKQNFDKSTVITQVASDVQRETLNVSFHDESFGNVTSERRVSTISYAYAIERRRKENKKLRKAAISLILFVLVYIICWLPFYLVSIATSFSDYSLNWIQAEQLTYMILLSNSCINPIIYPFMNARFRKGLKRFFKCQCDTRRRRSQNSRASDMSHVYNL</sequence>
<dbReference type="CDD" id="cd00637">
    <property type="entry name" value="7tm_classA_rhodopsin-like"/>
    <property type="match status" value="1"/>
</dbReference>
<dbReference type="GO" id="GO:0004930">
    <property type="term" value="F:G protein-coupled receptor activity"/>
    <property type="evidence" value="ECO:0007669"/>
    <property type="project" value="UniProtKB-KW"/>
</dbReference>
<keyword evidence="7" id="KW-0297">G-protein coupled receptor</keyword>
<feature type="transmembrane region" description="Helical" evidence="9">
    <location>
        <begin position="6"/>
        <end position="26"/>
    </location>
</feature>
<feature type="region of interest" description="Disordered" evidence="8">
    <location>
        <begin position="205"/>
        <end position="261"/>
    </location>
</feature>
<reference evidence="11" key="1">
    <citation type="submission" date="2021-10" db="EMBL/GenBank/DDBJ databases">
        <title>Tropical sea cucumber genome reveals ecological adaptation and Cuvierian tubules defense mechanism.</title>
        <authorList>
            <person name="Chen T."/>
        </authorList>
    </citation>
    <scope>NUCLEOTIDE SEQUENCE</scope>
    <source>
        <strain evidence="11">Nanhai2018</strain>
        <tissue evidence="11">Muscle</tissue>
    </source>
</reference>
<evidence type="ECO:0000256" key="5">
    <source>
        <dbReference type="ARBA" id="ARBA00023136"/>
    </source>
</evidence>
<feature type="transmembrane region" description="Helical" evidence="9">
    <location>
        <begin position="164"/>
        <end position="187"/>
    </location>
</feature>
<gene>
    <name evidence="11" type="ORF">HOLleu_06716</name>
</gene>
<name>A0A9Q1CMJ0_HOLLE</name>
<keyword evidence="6 7" id="KW-0675">Receptor</keyword>
<organism evidence="11 12">
    <name type="scientific">Holothuria leucospilota</name>
    <name type="common">Black long sea cucumber</name>
    <name type="synonym">Mertensiothuria leucospilota</name>
    <dbReference type="NCBI Taxonomy" id="206669"/>
    <lineage>
        <taxon>Eukaryota</taxon>
        <taxon>Metazoa</taxon>
        <taxon>Echinodermata</taxon>
        <taxon>Eleutherozoa</taxon>
        <taxon>Echinozoa</taxon>
        <taxon>Holothuroidea</taxon>
        <taxon>Aspidochirotacea</taxon>
        <taxon>Aspidochirotida</taxon>
        <taxon>Holothuriidae</taxon>
        <taxon>Holothuria</taxon>
    </lineage>
</organism>
<dbReference type="GO" id="GO:0005886">
    <property type="term" value="C:plasma membrane"/>
    <property type="evidence" value="ECO:0007669"/>
    <property type="project" value="UniProtKB-SubCell"/>
</dbReference>
<comment type="subcellular location">
    <subcellularLocation>
        <location evidence="1">Cell membrane</location>
        <topology evidence="1">Multi-pass membrane protein</topology>
    </subcellularLocation>
</comment>
<evidence type="ECO:0000313" key="11">
    <source>
        <dbReference type="EMBL" id="KAJ8047665.1"/>
    </source>
</evidence>
<dbReference type="PROSITE" id="PS50262">
    <property type="entry name" value="G_PROTEIN_RECEP_F1_2"/>
    <property type="match status" value="1"/>
</dbReference>
<keyword evidence="5 9" id="KW-0472">Membrane</keyword>
<evidence type="ECO:0000256" key="1">
    <source>
        <dbReference type="ARBA" id="ARBA00004651"/>
    </source>
</evidence>
<dbReference type="PANTHER" id="PTHR24241:SF76">
    <property type="entry name" value="NEUROPEPTIDE SIFAMIDE RECEPTOR"/>
    <property type="match status" value="1"/>
</dbReference>
<evidence type="ECO:0000313" key="12">
    <source>
        <dbReference type="Proteomes" id="UP001152320"/>
    </source>
</evidence>
<keyword evidence="4 9" id="KW-1133">Transmembrane helix</keyword>
<dbReference type="PROSITE" id="PS00237">
    <property type="entry name" value="G_PROTEIN_RECEP_F1_1"/>
    <property type="match status" value="1"/>
</dbReference>
<evidence type="ECO:0000259" key="10">
    <source>
        <dbReference type="PROSITE" id="PS50262"/>
    </source>
</evidence>
<dbReference type="Proteomes" id="UP001152320">
    <property type="component" value="Chromosome 2"/>
</dbReference>